<dbReference type="Pfam" id="PF00248">
    <property type="entry name" value="Aldo_ket_red"/>
    <property type="match status" value="1"/>
</dbReference>
<dbReference type="InterPro" id="IPR036812">
    <property type="entry name" value="NAD(P)_OxRdtase_dom_sf"/>
</dbReference>
<evidence type="ECO:0000259" key="1">
    <source>
        <dbReference type="Pfam" id="PF00248"/>
    </source>
</evidence>
<dbReference type="Gene3D" id="3.20.20.100">
    <property type="entry name" value="NADP-dependent oxidoreductase domain"/>
    <property type="match status" value="1"/>
</dbReference>
<dbReference type="PANTHER" id="PTHR43312">
    <property type="entry name" value="D-THREO-ALDOSE 1-DEHYDROGENASE"/>
    <property type="match status" value="1"/>
</dbReference>
<dbReference type="SUPFAM" id="SSF51430">
    <property type="entry name" value="NAD(P)-linked oxidoreductase"/>
    <property type="match status" value="1"/>
</dbReference>
<dbReference type="AlphaFoldDB" id="A0A6M3JUW0"/>
<feature type="domain" description="NADP-dependent oxidoreductase" evidence="1">
    <location>
        <begin position="3"/>
        <end position="266"/>
    </location>
</feature>
<reference evidence="3" key="1">
    <citation type="submission" date="2020-03" db="EMBL/GenBank/DDBJ databases">
        <title>The deep terrestrial virosphere.</title>
        <authorList>
            <person name="Holmfeldt K."/>
            <person name="Nilsson E."/>
            <person name="Simone D."/>
            <person name="Lopez-Fernandez M."/>
            <person name="Wu X."/>
            <person name="de Brujin I."/>
            <person name="Lundin D."/>
            <person name="Andersson A."/>
            <person name="Bertilsson S."/>
            <person name="Dopson M."/>
        </authorList>
    </citation>
    <scope>NUCLEOTIDE SEQUENCE</scope>
    <source>
        <strain evidence="3">MM415A02510</strain>
        <strain evidence="2">MM415B00972</strain>
    </source>
</reference>
<gene>
    <name evidence="3" type="ORF">MM415A02510_0007</name>
    <name evidence="2" type="ORF">MM415B00972_0007</name>
</gene>
<proteinExistence type="predicted"/>
<dbReference type="InterPro" id="IPR023210">
    <property type="entry name" value="NADP_OxRdtase_dom"/>
</dbReference>
<accession>A0A6M3JUW0</accession>
<dbReference type="EMBL" id="MT141998">
    <property type="protein sequence ID" value="QJA73051.1"/>
    <property type="molecule type" value="Genomic_DNA"/>
</dbReference>
<dbReference type="PANTHER" id="PTHR43312:SF1">
    <property type="entry name" value="NADP-DEPENDENT OXIDOREDUCTASE DOMAIN-CONTAINING PROTEIN"/>
    <property type="match status" value="1"/>
</dbReference>
<organism evidence="3">
    <name type="scientific">viral metagenome</name>
    <dbReference type="NCBI Taxonomy" id="1070528"/>
    <lineage>
        <taxon>unclassified sequences</taxon>
        <taxon>metagenomes</taxon>
        <taxon>organismal metagenomes</taxon>
    </lineage>
</organism>
<name>A0A6M3JUW0_9ZZZZ</name>
<dbReference type="CDD" id="cd19097">
    <property type="entry name" value="AKR_unchar"/>
    <property type="match status" value="1"/>
</dbReference>
<dbReference type="EMBL" id="MT141434">
    <property type="protein sequence ID" value="QJA61210.1"/>
    <property type="molecule type" value="Genomic_DNA"/>
</dbReference>
<evidence type="ECO:0000313" key="2">
    <source>
        <dbReference type="EMBL" id="QJA61210.1"/>
    </source>
</evidence>
<sequence>MNLVLGTAALGFPYGVCNKVGKLSQRKVTDIIEKAWGCGIREFDTAQAYQDSEKFLGQAFKDLGIRNQVKVITKFTPQIDPTCIPEMVESLDNSLSLLGLDQLEGVLFHREYDLDILGDRVVEIFIALKSFLQVKKIGVSVYHPEYAIQALNIKEIDIVQFPGNVFDRRFERLGVFRLAEKKGKQIYLRNILLQGMLLADPNNLSPNMGFMRTEISKLISMATYCGLTRLELAINYLKTLFPEAKLILGAETPEQIQEIVAAFEKPCFVKMIWVRDIFNGVSDRVLIPKLWRLMA</sequence>
<protein>
    <submittedName>
        <fullName evidence="3">Putative aldo-keto reductase family protein</fullName>
    </submittedName>
</protein>
<dbReference type="InterPro" id="IPR053135">
    <property type="entry name" value="AKR2_Oxidoreductase"/>
</dbReference>
<evidence type="ECO:0000313" key="3">
    <source>
        <dbReference type="EMBL" id="QJA73051.1"/>
    </source>
</evidence>